<evidence type="ECO:0000256" key="4">
    <source>
        <dbReference type="ARBA" id="ARBA00022481"/>
    </source>
</evidence>
<dbReference type="Gene3D" id="3.55.40.10">
    <property type="entry name" value="minor pseudopilin epsh domain"/>
    <property type="match status" value="1"/>
</dbReference>
<protein>
    <recommendedName>
        <fullName evidence="2">Type II secretion system protein H</fullName>
    </recommendedName>
    <alternativeName>
        <fullName evidence="10">General secretion pathway protein H</fullName>
    </alternativeName>
</protein>
<evidence type="ECO:0000256" key="1">
    <source>
        <dbReference type="ARBA" id="ARBA00004377"/>
    </source>
</evidence>
<evidence type="ECO:0000256" key="6">
    <source>
        <dbReference type="ARBA" id="ARBA00022692"/>
    </source>
</evidence>
<comment type="similarity">
    <text evidence="9">Belongs to the GSP H family.</text>
</comment>
<dbReference type="InterPro" id="IPR012902">
    <property type="entry name" value="N_methyl_site"/>
</dbReference>
<dbReference type="Proteomes" id="UP000002608">
    <property type="component" value="Chromosome"/>
</dbReference>
<evidence type="ECO:0000256" key="2">
    <source>
        <dbReference type="ARBA" id="ARBA00021549"/>
    </source>
</evidence>
<keyword evidence="3" id="KW-1003">Cell membrane</keyword>
<dbReference type="STRING" id="398579.Spea_1093"/>
<evidence type="ECO:0000256" key="10">
    <source>
        <dbReference type="ARBA" id="ARBA00030775"/>
    </source>
</evidence>
<dbReference type="EMBL" id="CP000851">
    <property type="protein sequence ID" value="ABV86420.1"/>
    <property type="molecule type" value="Genomic_DNA"/>
</dbReference>
<evidence type="ECO:0000256" key="7">
    <source>
        <dbReference type="ARBA" id="ARBA00022989"/>
    </source>
</evidence>
<dbReference type="Pfam" id="PF12019">
    <property type="entry name" value="GspH"/>
    <property type="match status" value="1"/>
</dbReference>
<feature type="domain" description="General secretion pathway GspH" evidence="12">
    <location>
        <begin position="46"/>
        <end position="166"/>
    </location>
</feature>
<name>A8H1I3_SHEPA</name>
<organism evidence="13 14">
    <name type="scientific">Shewanella pealeana (strain ATCC 700345 / ANG-SQ1)</name>
    <dbReference type="NCBI Taxonomy" id="398579"/>
    <lineage>
        <taxon>Bacteria</taxon>
        <taxon>Pseudomonadati</taxon>
        <taxon>Pseudomonadota</taxon>
        <taxon>Gammaproteobacteria</taxon>
        <taxon>Alteromonadales</taxon>
        <taxon>Shewanellaceae</taxon>
        <taxon>Shewanella</taxon>
    </lineage>
</organism>
<dbReference type="RefSeq" id="WP_012154351.1">
    <property type="nucleotide sequence ID" value="NC_009901.1"/>
</dbReference>
<dbReference type="SUPFAM" id="SSF54523">
    <property type="entry name" value="Pili subunits"/>
    <property type="match status" value="1"/>
</dbReference>
<evidence type="ECO:0000259" key="12">
    <source>
        <dbReference type="Pfam" id="PF12019"/>
    </source>
</evidence>
<dbReference type="InterPro" id="IPR022346">
    <property type="entry name" value="T2SS_GspH"/>
</dbReference>
<keyword evidence="5" id="KW-0997">Cell inner membrane</keyword>
<gene>
    <name evidence="13" type="ordered locus">Spea_1093</name>
</gene>
<sequence length="178" mass="19092">MKDYKKRISAFTLVELMVTLAVATILITVAAPSFNSFYENSRSDSAIRNIQQSLQLARSQAVSYGSTVTVCPLRDGTCGTDWQNGFSVFIDNGVLGTLDSTNGIDDKVIRVIDGFNSKDFVSYDEKSVSFSSDGLITGSFTSGVISYCPTNKTNVNSKAIELGRAGKSRFSSAATSCS</sequence>
<evidence type="ECO:0000256" key="5">
    <source>
        <dbReference type="ARBA" id="ARBA00022519"/>
    </source>
</evidence>
<evidence type="ECO:0000313" key="14">
    <source>
        <dbReference type="Proteomes" id="UP000002608"/>
    </source>
</evidence>
<evidence type="ECO:0000313" key="13">
    <source>
        <dbReference type="EMBL" id="ABV86420.1"/>
    </source>
</evidence>
<dbReference type="GO" id="GO:0015628">
    <property type="term" value="P:protein secretion by the type II secretion system"/>
    <property type="evidence" value="ECO:0007669"/>
    <property type="project" value="InterPro"/>
</dbReference>
<dbReference type="GO" id="GO:0005886">
    <property type="term" value="C:plasma membrane"/>
    <property type="evidence" value="ECO:0007669"/>
    <property type="project" value="UniProtKB-SubCell"/>
</dbReference>
<dbReference type="KEGG" id="spl:Spea_1093"/>
<proteinExistence type="inferred from homology"/>
<dbReference type="NCBIfam" id="TIGR02532">
    <property type="entry name" value="IV_pilin_GFxxxE"/>
    <property type="match status" value="1"/>
</dbReference>
<evidence type="ECO:0000256" key="11">
    <source>
        <dbReference type="SAM" id="Phobius"/>
    </source>
</evidence>
<keyword evidence="7 11" id="KW-1133">Transmembrane helix</keyword>
<keyword evidence="4" id="KW-0488">Methylation</keyword>
<dbReference type="HOGENOM" id="CLU_084761_4_1_6"/>
<comment type="subcellular location">
    <subcellularLocation>
        <location evidence="1">Cell inner membrane</location>
        <topology evidence="1">Single-pass membrane protein</topology>
    </subcellularLocation>
</comment>
<dbReference type="OrthoDB" id="2313614at2"/>
<dbReference type="InterPro" id="IPR045584">
    <property type="entry name" value="Pilin-like"/>
</dbReference>
<evidence type="ECO:0000256" key="9">
    <source>
        <dbReference type="ARBA" id="ARBA00025772"/>
    </source>
</evidence>
<accession>A8H1I3</accession>
<keyword evidence="8 11" id="KW-0472">Membrane</keyword>
<keyword evidence="14" id="KW-1185">Reference proteome</keyword>
<dbReference type="Pfam" id="PF07963">
    <property type="entry name" value="N_methyl"/>
    <property type="match status" value="1"/>
</dbReference>
<dbReference type="GO" id="GO:0015627">
    <property type="term" value="C:type II protein secretion system complex"/>
    <property type="evidence" value="ECO:0007669"/>
    <property type="project" value="InterPro"/>
</dbReference>
<reference evidence="13 14" key="1">
    <citation type="submission" date="2007-10" db="EMBL/GenBank/DDBJ databases">
        <title>Complete sequence of Shewanella pealeana ATCC 700345.</title>
        <authorList>
            <consortium name="US DOE Joint Genome Institute"/>
            <person name="Copeland A."/>
            <person name="Lucas S."/>
            <person name="Lapidus A."/>
            <person name="Barry K."/>
            <person name="Glavina del Rio T."/>
            <person name="Dalin E."/>
            <person name="Tice H."/>
            <person name="Pitluck S."/>
            <person name="Chertkov O."/>
            <person name="Brettin T."/>
            <person name="Bruce D."/>
            <person name="Detter J.C."/>
            <person name="Han C."/>
            <person name="Schmutz J."/>
            <person name="Larimer F."/>
            <person name="Land M."/>
            <person name="Hauser L."/>
            <person name="Kyrpides N."/>
            <person name="Kim E."/>
            <person name="Zhao J.-S.Z."/>
            <person name="Manno D."/>
            <person name="Hawari J."/>
            <person name="Richardson P."/>
        </authorList>
    </citation>
    <scope>NUCLEOTIDE SEQUENCE [LARGE SCALE GENOMIC DNA]</scope>
    <source>
        <strain evidence="14">ATCC 700345 / ANG-SQ1</strain>
    </source>
</reference>
<keyword evidence="6 11" id="KW-0812">Transmembrane</keyword>
<dbReference type="AlphaFoldDB" id="A8H1I3"/>
<dbReference type="eggNOG" id="COG4970">
    <property type="taxonomic scope" value="Bacteria"/>
</dbReference>
<evidence type="ECO:0000256" key="3">
    <source>
        <dbReference type="ARBA" id="ARBA00022475"/>
    </source>
</evidence>
<feature type="transmembrane region" description="Helical" evidence="11">
    <location>
        <begin position="12"/>
        <end position="34"/>
    </location>
</feature>
<evidence type="ECO:0000256" key="8">
    <source>
        <dbReference type="ARBA" id="ARBA00023136"/>
    </source>
</evidence>